<dbReference type="GO" id="GO:0016746">
    <property type="term" value="F:acyltransferase activity"/>
    <property type="evidence" value="ECO:0007669"/>
    <property type="project" value="UniProtKB-KW"/>
</dbReference>
<keyword evidence="2" id="KW-0012">Acyltransferase</keyword>
<gene>
    <name evidence="2" type="ORF">LZD57_05135</name>
</gene>
<accession>A0A9X1NYS7</accession>
<proteinExistence type="predicted"/>
<protein>
    <submittedName>
        <fullName evidence="2">Lysophospholipid acyltransferase family protein</fullName>
    </submittedName>
</protein>
<keyword evidence="3" id="KW-1185">Reference proteome</keyword>
<dbReference type="EMBL" id="JAJUWU010000004">
    <property type="protein sequence ID" value="MCE7027368.1"/>
    <property type="molecule type" value="Genomic_DNA"/>
</dbReference>
<reference evidence="2" key="1">
    <citation type="submission" date="2022-01" db="EMBL/GenBank/DDBJ databases">
        <title>Jiella avicenniae sp. nov., a novel endophytic bacterium isolated from bark of Avicennia marina.</title>
        <authorList>
            <person name="Tuo L."/>
        </authorList>
    </citation>
    <scope>NUCLEOTIDE SEQUENCE</scope>
    <source>
        <strain evidence="2">CBK1P-4</strain>
    </source>
</reference>
<dbReference type="AlphaFoldDB" id="A0A9X1NYS7"/>
<organism evidence="2 3">
    <name type="scientific">Jiella avicenniae</name>
    <dbReference type="NCBI Taxonomy" id="2907202"/>
    <lineage>
        <taxon>Bacteria</taxon>
        <taxon>Pseudomonadati</taxon>
        <taxon>Pseudomonadota</taxon>
        <taxon>Alphaproteobacteria</taxon>
        <taxon>Hyphomicrobiales</taxon>
        <taxon>Aurantimonadaceae</taxon>
        <taxon>Jiella</taxon>
    </lineage>
</organism>
<feature type="domain" description="DUF374" evidence="1">
    <location>
        <begin position="82"/>
        <end position="158"/>
    </location>
</feature>
<dbReference type="Pfam" id="PF04028">
    <property type="entry name" value="DUF374"/>
    <property type="match status" value="1"/>
</dbReference>
<name>A0A9X1NYS7_9HYPH</name>
<comment type="caution">
    <text evidence="2">The sequence shown here is derived from an EMBL/GenBank/DDBJ whole genome shotgun (WGS) entry which is preliminary data.</text>
</comment>
<dbReference type="Proteomes" id="UP001139035">
    <property type="component" value="Unassembled WGS sequence"/>
</dbReference>
<evidence type="ECO:0000313" key="2">
    <source>
        <dbReference type="EMBL" id="MCE7027368.1"/>
    </source>
</evidence>
<sequence>MPDRARSKPKPRRTVRGALRRLGRSNAAIAVAGAAVGGLLRLVNATQRRTAGSSDFRRILAEEHPAIVGLWHGQHLLAPFFRPRELPYVALLSRSADAEINARVVESFGISTVRGSGGREGVKVNRMKRKGGARALVALRRMLAGGTGVCMIADIPKGRPREAGLGIVTLAKISGRPIVPAGAVTSRHHVVARAWDKTRIPLPFGRIAVVMGAPITVPADADEALMEEKRREVTAAIEAANREAERLVGTGR</sequence>
<evidence type="ECO:0000313" key="3">
    <source>
        <dbReference type="Proteomes" id="UP001139035"/>
    </source>
</evidence>
<dbReference type="CDD" id="cd07983">
    <property type="entry name" value="LPLAT_DUF374-like"/>
    <property type="match status" value="1"/>
</dbReference>
<keyword evidence="2" id="KW-0808">Transferase</keyword>
<dbReference type="RefSeq" id="WP_233718189.1">
    <property type="nucleotide sequence ID" value="NZ_JAJUWU010000004.1"/>
</dbReference>
<evidence type="ECO:0000259" key="1">
    <source>
        <dbReference type="Pfam" id="PF04028"/>
    </source>
</evidence>
<dbReference type="InterPro" id="IPR007172">
    <property type="entry name" value="DUF374"/>
</dbReference>